<keyword evidence="3" id="KW-1185">Reference proteome</keyword>
<reference evidence="3" key="1">
    <citation type="submission" date="2015-02" db="EMBL/GenBank/DDBJ databases">
        <title>Genome sequencing for Strongylocentrotus purpuratus.</title>
        <authorList>
            <person name="Murali S."/>
            <person name="Liu Y."/>
            <person name="Vee V."/>
            <person name="English A."/>
            <person name="Wang M."/>
            <person name="Skinner E."/>
            <person name="Han Y."/>
            <person name="Muzny D.M."/>
            <person name="Worley K.C."/>
            <person name="Gibbs R.A."/>
        </authorList>
    </citation>
    <scope>NUCLEOTIDE SEQUENCE</scope>
</reference>
<protein>
    <recommendedName>
        <fullName evidence="1">CxC1-like cysteine cluster associated with KDZ transposases domain-containing protein</fullName>
    </recommendedName>
</protein>
<name>A0A7M7HJJ9_STRPU</name>
<dbReference type="GeneID" id="105437623"/>
<evidence type="ECO:0000313" key="2">
    <source>
        <dbReference type="EnsemblMetazoa" id="XP_011662732"/>
    </source>
</evidence>
<dbReference type="EnsemblMetazoa" id="XM_011664430">
    <property type="protein sequence ID" value="XP_011662732"/>
    <property type="gene ID" value="LOC105437623"/>
</dbReference>
<dbReference type="KEGG" id="spu:105437623"/>
<feature type="domain" description="CxC1-like cysteine cluster associated with KDZ transposases" evidence="1">
    <location>
        <begin position="30"/>
        <end position="114"/>
    </location>
</feature>
<dbReference type="Proteomes" id="UP000007110">
    <property type="component" value="Unassembled WGS sequence"/>
</dbReference>
<dbReference type="RefSeq" id="XP_011662732.1">
    <property type="nucleotide sequence ID" value="XM_011664430.2"/>
</dbReference>
<proteinExistence type="predicted"/>
<dbReference type="OrthoDB" id="10067492at2759"/>
<evidence type="ECO:0000259" key="1">
    <source>
        <dbReference type="Pfam" id="PF18802"/>
    </source>
</evidence>
<reference evidence="2" key="2">
    <citation type="submission" date="2021-01" db="UniProtKB">
        <authorList>
            <consortium name="EnsemblMetazoa"/>
        </authorList>
    </citation>
    <scope>IDENTIFICATION</scope>
</reference>
<sequence length="151" mass="17790">MHKQHCLLHTLVEWRNEEQVACCYQCTFSRVNHDCSTKYTRTIKVFNDKGQLHPTVFVRFCECEPSAATLIRYGLWPCSAQKPYTAISLTFMDMVYCMMMEGKVALKTVCHAVGNHNCLSQNEVRLLYRRIVGECLEQYRHFRLDSKSRRR</sequence>
<evidence type="ECO:0000313" key="3">
    <source>
        <dbReference type="Proteomes" id="UP000007110"/>
    </source>
</evidence>
<organism evidence="2 3">
    <name type="scientific">Strongylocentrotus purpuratus</name>
    <name type="common">Purple sea urchin</name>
    <dbReference type="NCBI Taxonomy" id="7668"/>
    <lineage>
        <taxon>Eukaryota</taxon>
        <taxon>Metazoa</taxon>
        <taxon>Echinodermata</taxon>
        <taxon>Eleutherozoa</taxon>
        <taxon>Echinozoa</taxon>
        <taxon>Echinoidea</taxon>
        <taxon>Euechinoidea</taxon>
        <taxon>Echinacea</taxon>
        <taxon>Camarodonta</taxon>
        <taxon>Echinidea</taxon>
        <taxon>Strongylocentrotidae</taxon>
        <taxon>Strongylocentrotus</taxon>
    </lineage>
</organism>
<dbReference type="AlphaFoldDB" id="A0A7M7HJJ9"/>
<dbReference type="Pfam" id="PF18802">
    <property type="entry name" value="CxC1"/>
    <property type="match status" value="1"/>
</dbReference>
<accession>A0A7M7HJJ9</accession>
<dbReference type="InParanoid" id="A0A7M7HJJ9"/>
<dbReference type="InterPro" id="IPR041320">
    <property type="entry name" value="CxC1"/>
</dbReference>